<sequence length="553" mass="62292">MRLIFIHTFFIYTLRALNLLSKDRNNIVYSNKSWNDVTNKYDLLDDLEIVIKKESSEPVADNNIAPVNHTSWLSRSAVFIALVAVIGNIPVQSHLIKDAHANSTVKTFEIIPTEIDIANNSLDSSSKAIQLASSEDSLQLQDIGNIEDLLQGEDILESKELQLPARALETYAGQVNTENTSKWVTYHVKSYDNITNIFYKVGHQALLKTLKQNKEIYKQIEKLKSGSIVRANSAKGELSNLVFTHPNDSKRSYVISKNGDDYQGTWKNDVFEVRQARASFTIENGLFFDGKKAKVDNKVIKQLVKVFDWDIDFSHDVRVGDKVTAVYEEIFHDGDKVGTQNLLAAEFINKGRQFRSIRYTYADGKSDYFTPQGREMKKAFIRTPIEHARVSSHFNPGRFHPKLHKIRAHKGTDFAARTGTPIMTTGNGVVKFLGRKGGYGKTVIIQHRDGYTTTYAHMSRYKKGLKVGDKVYQSDLIGYVGQSGLATGPHLHYEFHQDKKAVNAMTVALPNSMSLSKSELQDFRNKAVNLVLQLNVLHRFVEADIEIDSAIGG</sequence>
<comment type="subcellular location">
    <subcellularLocation>
        <location evidence="2">Cell envelope</location>
    </subcellularLocation>
</comment>
<dbReference type="GO" id="GO:0004222">
    <property type="term" value="F:metalloendopeptidase activity"/>
    <property type="evidence" value="ECO:0007669"/>
    <property type="project" value="TreeGrafter"/>
</dbReference>
<feature type="domain" description="M23ase beta-sheet core" evidence="8">
    <location>
        <begin position="408"/>
        <end position="503"/>
    </location>
</feature>
<dbReference type="GO" id="GO:0006508">
    <property type="term" value="P:proteolysis"/>
    <property type="evidence" value="ECO:0007669"/>
    <property type="project" value="UniProtKB-KW"/>
</dbReference>
<dbReference type="AlphaFoldDB" id="A0A4R1FBM7"/>
<dbReference type="GO" id="GO:0030313">
    <property type="term" value="C:cell envelope"/>
    <property type="evidence" value="ECO:0007669"/>
    <property type="project" value="UniProtKB-SubCell"/>
</dbReference>
<evidence type="ECO:0000313" key="11">
    <source>
        <dbReference type="Proteomes" id="UP000294887"/>
    </source>
</evidence>
<evidence type="ECO:0000256" key="5">
    <source>
        <dbReference type="ARBA" id="ARBA00022801"/>
    </source>
</evidence>
<evidence type="ECO:0000259" key="8">
    <source>
        <dbReference type="Pfam" id="PF01551"/>
    </source>
</evidence>
<proteinExistence type="predicted"/>
<dbReference type="Proteomes" id="UP000294887">
    <property type="component" value="Unassembled WGS sequence"/>
</dbReference>
<reference evidence="10 11" key="1">
    <citation type="submission" date="2019-03" db="EMBL/GenBank/DDBJ databases">
        <title>Genomic Encyclopedia of Type Strains, Phase IV (KMG-IV): sequencing the most valuable type-strain genomes for metagenomic binning, comparative biology and taxonomic classification.</title>
        <authorList>
            <person name="Goeker M."/>
        </authorList>
    </citation>
    <scope>NUCLEOTIDE SEQUENCE [LARGE SCALE GENOMIC DNA]</scope>
    <source>
        <strain evidence="10 11">DSM 24830</strain>
    </source>
</reference>
<feature type="domain" description="Csd3-like second N-terminal" evidence="9">
    <location>
        <begin position="279"/>
        <end position="396"/>
    </location>
</feature>
<protein>
    <submittedName>
        <fullName evidence="10">Murein DD-endopeptidase MepM/ murein hydrolase activator NlpD</fullName>
    </submittedName>
</protein>
<keyword evidence="11" id="KW-1185">Reference proteome</keyword>
<dbReference type="InterPro" id="IPR050570">
    <property type="entry name" value="Cell_wall_metabolism_enzyme"/>
</dbReference>
<evidence type="ECO:0000256" key="1">
    <source>
        <dbReference type="ARBA" id="ARBA00001947"/>
    </source>
</evidence>
<dbReference type="PANTHER" id="PTHR21666">
    <property type="entry name" value="PEPTIDASE-RELATED"/>
    <property type="match status" value="1"/>
</dbReference>
<evidence type="ECO:0000256" key="2">
    <source>
        <dbReference type="ARBA" id="ARBA00004196"/>
    </source>
</evidence>
<dbReference type="Pfam" id="PF01551">
    <property type="entry name" value="Peptidase_M23"/>
    <property type="match status" value="1"/>
</dbReference>
<evidence type="ECO:0000256" key="6">
    <source>
        <dbReference type="ARBA" id="ARBA00022833"/>
    </source>
</evidence>
<dbReference type="Pfam" id="PF19425">
    <property type="entry name" value="Csd3_N2"/>
    <property type="match status" value="1"/>
</dbReference>
<dbReference type="InterPro" id="IPR016047">
    <property type="entry name" value="M23ase_b-sheet_dom"/>
</dbReference>
<keyword evidence="4" id="KW-0479">Metal-binding</keyword>
<evidence type="ECO:0000313" key="10">
    <source>
        <dbReference type="EMBL" id="TCJ89378.1"/>
    </source>
</evidence>
<comment type="caution">
    <text evidence="10">The sequence shown here is derived from an EMBL/GenBank/DDBJ whole genome shotgun (WGS) entry which is preliminary data.</text>
</comment>
<dbReference type="Gene3D" id="3.10.450.350">
    <property type="match status" value="2"/>
</dbReference>
<evidence type="ECO:0000259" key="9">
    <source>
        <dbReference type="Pfam" id="PF19425"/>
    </source>
</evidence>
<organism evidence="10 11">
    <name type="scientific">Cocleimonas flava</name>
    <dbReference type="NCBI Taxonomy" id="634765"/>
    <lineage>
        <taxon>Bacteria</taxon>
        <taxon>Pseudomonadati</taxon>
        <taxon>Pseudomonadota</taxon>
        <taxon>Gammaproteobacteria</taxon>
        <taxon>Thiotrichales</taxon>
        <taxon>Thiotrichaceae</taxon>
        <taxon>Cocleimonas</taxon>
    </lineage>
</organism>
<comment type="cofactor">
    <cofactor evidence="1">
        <name>Zn(2+)</name>
        <dbReference type="ChEBI" id="CHEBI:29105"/>
    </cofactor>
</comment>
<dbReference type="EMBL" id="SMFQ01000002">
    <property type="protein sequence ID" value="TCJ89378.1"/>
    <property type="molecule type" value="Genomic_DNA"/>
</dbReference>
<keyword evidence="5 10" id="KW-0378">Hydrolase</keyword>
<dbReference type="InterPro" id="IPR045834">
    <property type="entry name" value="Csd3_N2"/>
</dbReference>
<gene>
    <name evidence="10" type="ORF">EV695_1242</name>
</gene>
<evidence type="ECO:0000256" key="7">
    <source>
        <dbReference type="ARBA" id="ARBA00023049"/>
    </source>
</evidence>
<dbReference type="SUPFAM" id="SSF51261">
    <property type="entry name" value="Duplicated hybrid motif"/>
    <property type="match status" value="1"/>
</dbReference>
<evidence type="ECO:0000256" key="4">
    <source>
        <dbReference type="ARBA" id="ARBA00022723"/>
    </source>
</evidence>
<name>A0A4R1FBM7_9GAMM</name>
<dbReference type="InterPro" id="IPR011055">
    <property type="entry name" value="Dup_hybrid_motif"/>
</dbReference>
<dbReference type="PANTHER" id="PTHR21666:SF288">
    <property type="entry name" value="CELL DIVISION PROTEIN YTFB"/>
    <property type="match status" value="1"/>
</dbReference>
<keyword evidence="3" id="KW-0645">Protease</keyword>
<dbReference type="Gene3D" id="2.70.70.10">
    <property type="entry name" value="Glucose Permease (Domain IIA)"/>
    <property type="match status" value="1"/>
</dbReference>
<keyword evidence="6" id="KW-0862">Zinc</keyword>
<accession>A0A4R1FBM7</accession>
<dbReference type="CDD" id="cd12797">
    <property type="entry name" value="M23_peptidase"/>
    <property type="match status" value="1"/>
</dbReference>
<dbReference type="GO" id="GO:0046872">
    <property type="term" value="F:metal ion binding"/>
    <property type="evidence" value="ECO:0007669"/>
    <property type="project" value="UniProtKB-KW"/>
</dbReference>
<dbReference type="OrthoDB" id="9805070at2"/>
<evidence type="ECO:0000256" key="3">
    <source>
        <dbReference type="ARBA" id="ARBA00022670"/>
    </source>
</evidence>
<keyword evidence="7" id="KW-0482">Metalloprotease</keyword>